<evidence type="ECO:0000256" key="1">
    <source>
        <dbReference type="SAM" id="MobiDB-lite"/>
    </source>
</evidence>
<sequence>MSDDPRSETVIGPPRGEGPVSYLGDGYSHLVGPDFAMQAYRKPLYRDRFLEVSYIFSGGRGRIEILIGATGNIILAKELYLRSIADEEMVRCMAYICKIDPAAPLDISYVVPESIATRVLNNEEPDMDEKTFPYKVKRCISLEEKHAPGKAYILIVKFLDTEKVPTEKNRADGLSRVEWGSIDDESLEEAPFVDEFLMEDDDEGLPPALSCYTASTITTSREDCWGEKEEPYIHYLLTQEDEEEGWYGMVEQAVVAAHELAESSRMAERRLNEIEEKSDDQEQDKDAEERFRKDEYGGEYKRIGMVMSGNQLDEFYHEKTKRTFRLRRGHIFVDAKEGVPPLRVVCGNPLQDFTKEDRRRANERARDYRWVEAPGSSRNPPSQRSYLDPHEIVDLAFFQNRTASENEEVEIEAEEESSEEEEEAEEEADEEETPEEGSYSEHSEGEQSEEEEEEEEQDDEEKEEEDQEELEESEWEGFEEEVRDEARAQAQAQKREETAVGKRQLEFASATSQPLTDDPAQDPEPPKPEDGDPAAKTSAAPARRRRSRSPSPSTTGRPPTRPRTDAGQRASSPVIIPSSP</sequence>
<comment type="caution">
    <text evidence="2">The sequence shown here is derived from an EMBL/GenBank/DDBJ whole genome shotgun (WGS) entry which is preliminary data.</text>
</comment>
<name>A0A388LF14_CHABU</name>
<feature type="compositionally biased region" description="Acidic residues" evidence="1">
    <location>
        <begin position="405"/>
        <end position="435"/>
    </location>
</feature>
<accession>A0A388LF14</accession>
<dbReference type="EMBL" id="BFEA01000360">
    <property type="protein sequence ID" value="GBG80909.1"/>
    <property type="molecule type" value="Genomic_DNA"/>
</dbReference>
<feature type="compositionally biased region" description="Basic and acidic residues" evidence="1">
    <location>
        <begin position="493"/>
        <end position="505"/>
    </location>
</feature>
<dbReference type="Gramene" id="GBG80909">
    <property type="protein sequence ID" value="GBG80909"/>
    <property type="gene ID" value="CBR_g31465"/>
</dbReference>
<gene>
    <name evidence="2" type="ORF">CBR_g31465</name>
</gene>
<feature type="compositionally biased region" description="Basic and acidic residues" evidence="1">
    <location>
        <begin position="356"/>
        <end position="370"/>
    </location>
</feature>
<proteinExistence type="predicted"/>
<feature type="region of interest" description="Disordered" evidence="1">
    <location>
        <begin position="356"/>
        <end position="386"/>
    </location>
</feature>
<evidence type="ECO:0000313" key="3">
    <source>
        <dbReference type="Proteomes" id="UP000265515"/>
    </source>
</evidence>
<reference evidence="2 3" key="1">
    <citation type="journal article" date="2018" name="Cell">
        <title>The Chara Genome: Secondary Complexity and Implications for Plant Terrestrialization.</title>
        <authorList>
            <person name="Nishiyama T."/>
            <person name="Sakayama H."/>
            <person name="Vries J.D."/>
            <person name="Buschmann H."/>
            <person name="Saint-Marcoux D."/>
            <person name="Ullrich K.K."/>
            <person name="Haas F.B."/>
            <person name="Vanderstraeten L."/>
            <person name="Becker D."/>
            <person name="Lang D."/>
            <person name="Vosolsobe S."/>
            <person name="Rombauts S."/>
            <person name="Wilhelmsson P.K.I."/>
            <person name="Janitza P."/>
            <person name="Kern R."/>
            <person name="Heyl A."/>
            <person name="Rumpler F."/>
            <person name="Villalobos L.I.A.C."/>
            <person name="Clay J.M."/>
            <person name="Skokan R."/>
            <person name="Toyoda A."/>
            <person name="Suzuki Y."/>
            <person name="Kagoshima H."/>
            <person name="Schijlen E."/>
            <person name="Tajeshwar N."/>
            <person name="Catarino B."/>
            <person name="Hetherington A.J."/>
            <person name="Saltykova A."/>
            <person name="Bonnot C."/>
            <person name="Breuninger H."/>
            <person name="Symeonidi A."/>
            <person name="Radhakrishnan G.V."/>
            <person name="Van Nieuwerburgh F."/>
            <person name="Deforce D."/>
            <person name="Chang C."/>
            <person name="Karol K.G."/>
            <person name="Hedrich R."/>
            <person name="Ulvskov P."/>
            <person name="Glockner G."/>
            <person name="Delwiche C.F."/>
            <person name="Petrasek J."/>
            <person name="Van de Peer Y."/>
            <person name="Friml J."/>
            <person name="Beilby M."/>
            <person name="Dolan L."/>
            <person name="Kohara Y."/>
            <person name="Sugano S."/>
            <person name="Fujiyama A."/>
            <person name="Delaux P.-M."/>
            <person name="Quint M."/>
            <person name="TheiBen G."/>
            <person name="Hagemann M."/>
            <person name="Harholt J."/>
            <person name="Dunand C."/>
            <person name="Zachgo S."/>
            <person name="Langdale J."/>
            <person name="Maumus F."/>
            <person name="Straeten D.V.D."/>
            <person name="Gould S.B."/>
            <person name="Rensing S.A."/>
        </authorList>
    </citation>
    <scope>NUCLEOTIDE SEQUENCE [LARGE SCALE GENOMIC DNA]</scope>
    <source>
        <strain evidence="2 3">S276</strain>
    </source>
</reference>
<protein>
    <submittedName>
        <fullName evidence="2">Uncharacterized protein</fullName>
    </submittedName>
</protein>
<dbReference type="Proteomes" id="UP000265515">
    <property type="component" value="Unassembled WGS sequence"/>
</dbReference>
<feature type="compositionally biased region" description="Low complexity" evidence="1">
    <location>
        <begin position="549"/>
        <end position="558"/>
    </location>
</feature>
<feature type="compositionally biased region" description="Acidic residues" evidence="1">
    <location>
        <begin position="446"/>
        <end position="483"/>
    </location>
</feature>
<feature type="region of interest" description="Disordered" evidence="1">
    <location>
        <begin position="404"/>
        <end position="580"/>
    </location>
</feature>
<feature type="region of interest" description="Disordered" evidence="1">
    <location>
        <begin position="272"/>
        <end position="293"/>
    </location>
</feature>
<organism evidence="2 3">
    <name type="scientific">Chara braunii</name>
    <name type="common">Braun's stonewort</name>
    <dbReference type="NCBI Taxonomy" id="69332"/>
    <lineage>
        <taxon>Eukaryota</taxon>
        <taxon>Viridiplantae</taxon>
        <taxon>Streptophyta</taxon>
        <taxon>Charophyceae</taxon>
        <taxon>Charales</taxon>
        <taxon>Characeae</taxon>
        <taxon>Chara</taxon>
    </lineage>
</organism>
<dbReference type="AlphaFoldDB" id="A0A388LF14"/>
<evidence type="ECO:0000313" key="2">
    <source>
        <dbReference type="EMBL" id="GBG80909.1"/>
    </source>
</evidence>
<keyword evidence="3" id="KW-1185">Reference proteome</keyword>
<feature type="compositionally biased region" description="Acidic residues" evidence="1">
    <location>
        <begin position="276"/>
        <end position="286"/>
    </location>
</feature>
<feature type="compositionally biased region" description="Polar residues" evidence="1">
    <location>
        <begin position="376"/>
        <end position="385"/>
    </location>
</feature>